<keyword evidence="7" id="KW-0406">Ion transport</keyword>
<keyword evidence="3" id="KW-0813">Transport</keyword>
<comment type="subcellular location">
    <subcellularLocation>
        <location evidence="1">Cell membrane</location>
        <topology evidence="1">Multi-pass membrane protein</topology>
    </subcellularLocation>
</comment>
<dbReference type="AlphaFoldDB" id="A0A3B1BRL1"/>
<sequence length="378" mass="41271">MNPIHIKFTGWLLTALSALMVVPAMVALGYDDYETQIVHNEIPAFIISIVITLITGLAFLFASRNATAIKITVRDGFLMAAGGWVVVGCFSTLPYLLSGAMPSFVDAFFESMSGITTTGASVLTDLEQLPRGIMFWRCMTQWIGGMGIIGLFVAILPALGEGSHNLFRAEIPGGANFEKITPRIRETARALWGIYLGISVLEVICLILAGMPVFDSICHAFTTVSTGGFSLHTKSIGEIDSILMQWIFIIFMLLGAINFTLHFRLIKGEGFTYWANEEFRLFSYICGVAVTFLFIDIFFIDPIDAPIVEVVTDAFFQVATIITTTGYSSADYGLWSPFSQSILFILMFVGGCAGSTSGSVKVVRHLIASKAIFSELRS</sequence>
<feature type="transmembrane region" description="Helical" evidence="9">
    <location>
        <begin position="75"/>
        <end position="97"/>
    </location>
</feature>
<keyword evidence="8 9" id="KW-0472">Membrane</keyword>
<dbReference type="PANTHER" id="PTHR32024:SF2">
    <property type="entry name" value="TRK SYSTEM POTASSIUM UPTAKE PROTEIN TRKG-RELATED"/>
    <property type="match status" value="1"/>
</dbReference>
<feature type="non-terminal residue" evidence="10">
    <location>
        <position position="378"/>
    </location>
</feature>
<feature type="transmembrane region" description="Helical" evidence="9">
    <location>
        <begin position="342"/>
        <end position="363"/>
    </location>
</feature>
<name>A0A3B1BRL1_9ZZZZ</name>
<evidence type="ECO:0000256" key="9">
    <source>
        <dbReference type="SAM" id="Phobius"/>
    </source>
</evidence>
<dbReference type="Pfam" id="PF02386">
    <property type="entry name" value="TrkH"/>
    <property type="match status" value="1"/>
</dbReference>
<protein>
    <submittedName>
        <fullName evidence="10">Trk potassium uptake system protein TrkH</fullName>
    </submittedName>
</protein>
<evidence type="ECO:0000256" key="8">
    <source>
        <dbReference type="ARBA" id="ARBA00023136"/>
    </source>
</evidence>
<dbReference type="GO" id="GO:0030001">
    <property type="term" value="P:metal ion transport"/>
    <property type="evidence" value="ECO:0007669"/>
    <property type="project" value="UniProtKB-ARBA"/>
</dbReference>
<keyword evidence="6 9" id="KW-1133">Transmembrane helix</keyword>
<evidence type="ECO:0000256" key="2">
    <source>
        <dbReference type="ARBA" id="ARBA00009137"/>
    </source>
</evidence>
<evidence type="ECO:0000256" key="4">
    <source>
        <dbReference type="ARBA" id="ARBA00022475"/>
    </source>
</evidence>
<dbReference type="EMBL" id="UOGC01000047">
    <property type="protein sequence ID" value="VAX17191.1"/>
    <property type="molecule type" value="Genomic_DNA"/>
</dbReference>
<comment type="similarity">
    <text evidence="2">Belongs to the TrkH potassium transport family.</text>
</comment>
<feature type="transmembrane region" description="Helical" evidence="9">
    <location>
        <begin position="12"/>
        <end position="30"/>
    </location>
</feature>
<proteinExistence type="inferred from homology"/>
<feature type="transmembrane region" description="Helical" evidence="9">
    <location>
        <begin position="192"/>
        <end position="214"/>
    </location>
</feature>
<evidence type="ECO:0000256" key="6">
    <source>
        <dbReference type="ARBA" id="ARBA00022989"/>
    </source>
</evidence>
<feature type="transmembrane region" description="Helical" evidence="9">
    <location>
        <begin position="139"/>
        <end position="159"/>
    </location>
</feature>
<accession>A0A3B1BRL1</accession>
<keyword evidence="4" id="KW-1003">Cell membrane</keyword>
<dbReference type="InterPro" id="IPR003445">
    <property type="entry name" value="Cat_transpt"/>
</dbReference>
<keyword evidence="5 9" id="KW-0812">Transmembrane</keyword>
<gene>
    <name evidence="10" type="ORF">MNBD_NITROSPINAE01-1116</name>
</gene>
<feature type="transmembrane region" description="Helical" evidence="9">
    <location>
        <begin position="242"/>
        <end position="261"/>
    </location>
</feature>
<feature type="transmembrane region" description="Helical" evidence="9">
    <location>
        <begin position="42"/>
        <end position="63"/>
    </location>
</feature>
<evidence type="ECO:0000256" key="7">
    <source>
        <dbReference type="ARBA" id="ARBA00023065"/>
    </source>
</evidence>
<evidence type="ECO:0000256" key="5">
    <source>
        <dbReference type="ARBA" id="ARBA00022692"/>
    </source>
</evidence>
<evidence type="ECO:0000313" key="10">
    <source>
        <dbReference type="EMBL" id="VAX17191.1"/>
    </source>
</evidence>
<feature type="transmembrane region" description="Helical" evidence="9">
    <location>
        <begin position="281"/>
        <end position="300"/>
    </location>
</feature>
<dbReference type="GO" id="GO:0005886">
    <property type="term" value="C:plasma membrane"/>
    <property type="evidence" value="ECO:0007669"/>
    <property type="project" value="UniProtKB-SubCell"/>
</dbReference>
<organism evidence="10">
    <name type="scientific">hydrothermal vent metagenome</name>
    <dbReference type="NCBI Taxonomy" id="652676"/>
    <lineage>
        <taxon>unclassified sequences</taxon>
        <taxon>metagenomes</taxon>
        <taxon>ecological metagenomes</taxon>
    </lineage>
</organism>
<dbReference type="GO" id="GO:0008324">
    <property type="term" value="F:monoatomic cation transmembrane transporter activity"/>
    <property type="evidence" value="ECO:0007669"/>
    <property type="project" value="InterPro"/>
</dbReference>
<dbReference type="PANTHER" id="PTHR32024">
    <property type="entry name" value="TRK SYSTEM POTASSIUM UPTAKE PROTEIN TRKG-RELATED"/>
    <property type="match status" value="1"/>
</dbReference>
<reference evidence="10" key="1">
    <citation type="submission" date="2018-06" db="EMBL/GenBank/DDBJ databases">
        <authorList>
            <person name="Zhirakovskaya E."/>
        </authorList>
    </citation>
    <scope>NUCLEOTIDE SEQUENCE</scope>
</reference>
<evidence type="ECO:0000256" key="3">
    <source>
        <dbReference type="ARBA" id="ARBA00022448"/>
    </source>
</evidence>
<evidence type="ECO:0000256" key="1">
    <source>
        <dbReference type="ARBA" id="ARBA00004651"/>
    </source>
</evidence>